<evidence type="ECO:0000313" key="6">
    <source>
        <dbReference type="EMBL" id="ORY50283.1"/>
    </source>
</evidence>
<dbReference type="GO" id="GO:0004030">
    <property type="term" value="F:aldehyde dehydrogenase [NAD(P)+] activity"/>
    <property type="evidence" value="ECO:0007669"/>
    <property type="project" value="UniProtKB-ARBA"/>
</dbReference>
<dbReference type="InterPro" id="IPR015590">
    <property type="entry name" value="Aldehyde_DH_dom"/>
</dbReference>
<dbReference type="InterPro" id="IPR029510">
    <property type="entry name" value="Ald_DH_CS_GLU"/>
</dbReference>
<comment type="similarity">
    <text evidence="1 4">Belongs to the aldehyde dehydrogenase family.</text>
</comment>
<proteinExistence type="inferred from homology"/>
<dbReference type="EMBL" id="MCGO01000007">
    <property type="protein sequence ID" value="ORY50283.1"/>
    <property type="molecule type" value="Genomic_DNA"/>
</dbReference>
<dbReference type="FunFam" id="3.40.309.10:FF:000012">
    <property type="entry name" value="Betaine aldehyde dehydrogenase"/>
    <property type="match status" value="1"/>
</dbReference>
<dbReference type="InterPro" id="IPR016163">
    <property type="entry name" value="Ald_DH_C"/>
</dbReference>
<evidence type="ECO:0000256" key="2">
    <source>
        <dbReference type="ARBA" id="ARBA00023002"/>
    </source>
</evidence>
<dbReference type="InterPro" id="IPR016162">
    <property type="entry name" value="Ald_DH_N"/>
</dbReference>
<dbReference type="PANTHER" id="PTHR11699">
    <property type="entry name" value="ALDEHYDE DEHYDROGENASE-RELATED"/>
    <property type="match status" value="1"/>
</dbReference>
<protein>
    <submittedName>
        <fullName evidence="6">Aldehyde dehydrogenase</fullName>
    </submittedName>
</protein>
<dbReference type="SUPFAM" id="SSF53720">
    <property type="entry name" value="ALDH-like"/>
    <property type="match status" value="1"/>
</dbReference>
<evidence type="ECO:0000256" key="3">
    <source>
        <dbReference type="PROSITE-ProRule" id="PRU10007"/>
    </source>
</evidence>
<dbReference type="Pfam" id="PF00171">
    <property type="entry name" value="Aldedh"/>
    <property type="match status" value="1"/>
</dbReference>
<dbReference type="STRING" id="329046.A0A1Y2CTD5"/>
<accession>A0A1Y2CTD5</accession>
<dbReference type="InterPro" id="IPR016161">
    <property type="entry name" value="Ald_DH/histidinol_DH"/>
</dbReference>
<gene>
    <name evidence="6" type="ORF">BCR33DRAFT_757306</name>
</gene>
<feature type="active site" evidence="3">
    <location>
        <position position="264"/>
    </location>
</feature>
<reference evidence="6 7" key="1">
    <citation type="submission" date="2016-07" db="EMBL/GenBank/DDBJ databases">
        <title>Pervasive Adenine N6-methylation of Active Genes in Fungi.</title>
        <authorList>
            <consortium name="DOE Joint Genome Institute"/>
            <person name="Mondo S.J."/>
            <person name="Dannebaum R.O."/>
            <person name="Kuo R.C."/>
            <person name="Labutti K."/>
            <person name="Haridas S."/>
            <person name="Kuo A."/>
            <person name="Salamov A."/>
            <person name="Ahrendt S.R."/>
            <person name="Lipzen A."/>
            <person name="Sullivan W."/>
            <person name="Andreopoulos W.B."/>
            <person name="Clum A."/>
            <person name="Lindquist E."/>
            <person name="Daum C."/>
            <person name="Ramamoorthy G.K."/>
            <person name="Gryganskyi A."/>
            <person name="Culley D."/>
            <person name="Magnuson J.K."/>
            <person name="James T.Y."/>
            <person name="O'Malley M.A."/>
            <person name="Stajich J.E."/>
            <person name="Spatafora J.W."/>
            <person name="Visel A."/>
            <person name="Grigoriev I.V."/>
        </authorList>
    </citation>
    <scope>NUCLEOTIDE SEQUENCE [LARGE SCALE GENOMIC DNA]</scope>
    <source>
        <strain evidence="6 7">JEL800</strain>
    </source>
</reference>
<feature type="domain" description="Aldehyde dehydrogenase" evidence="5">
    <location>
        <begin position="29"/>
        <end position="480"/>
    </location>
</feature>
<dbReference type="AlphaFoldDB" id="A0A1Y2CTD5"/>
<dbReference type="PROSITE" id="PS00687">
    <property type="entry name" value="ALDEHYDE_DEHYDR_GLU"/>
    <property type="match status" value="1"/>
</dbReference>
<dbReference type="Gene3D" id="3.40.605.10">
    <property type="entry name" value="Aldehyde Dehydrogenase, Chain A, domain 1"/>
    <property type="match status" value="1"/>
</dbReference>
<evidence type="ECO:0000313" key="7">
    <source>
        <dbReference type="Proteomes" id="UP000193642"/>
    </source>
</evidence>
<evidence type="ECO:0000256" key="4">
    <source>
        <dbReference type="RuleBase" id="RU003345"/>
    </source>
</evidence>
<keyword evidence="2 4" id="KW-0560">Oxidoreductase</keyword>
<dbReference type="Gene3D" id="3.40.309.10">
    <property type="entry name" value="Aldehyde Dehydrogenase, Chain A, domain 2"/>
    <property type="match status" value="1"/>
</dbReference>
<evidence type="ECO:0000256" key="1">
    <source>
        <dbReference type="ARBA" id="ARBA00009986"/>
    </source>
</evidence>
<dbReference type="OrthoDB" id="310895at2759"/>
<name>A0A1Y2CTD5_9FUNG</name>
<evidence type="ECO:0000259" key="5">
    <source>
        <dbReference type="Pfam" id="PF00171"/>
    </source>
</evidence>
<sequence>MTAEGITLQHPNGTLLKNVPTGLFINNTFVPSQTGDELVSVDPNTGAELCRVSEAGAADVDAAVSAATAAFQSWSETSASTRGRLLYKLADLLERDRVFFELLESLDSGKLMQQVREDIDLTLSDLRFFAGCADKNDGAVKDIGPDSLVYTRHEAFGVVGLILPWNYPLQILGWKLSPAVVSGNTVVIKTSEKTPLSALKFCELVVEAGFPPGVVNVLSGSGRVGDALARHMAVQKVAFTGSSATGRKVMAAAAESNLKSVSLELGGKSPMIIFSDADLDLAVSSCVSGFTSNAGQVCCATTRIYVHSDIHDAFVAQLQQAVSSLKVGANHDPSTELGPLVDKIQFDRVLSYIQLGKESGAKVLTGGFHLQPTVFIGCTQDMRIVNEEIFGPVLCVLKFDTLDQVIQLANDSPYGLAAAVFTKDMSTSVKCVNALKAGTVWVNGFGNGASPVPFGGYKQSGFGKDSGKEALATYTQTKAVWMNL</sequence>
<comment type="caution">
    <text evidence="6">The sequence shown here is derived from an EMBL/GenBank/DDBJ whole genome shotgun (WGS) entry which is preliminary data.</text>
</comment>
<organism evidence="6 7">
    <name type="scientific">Rhizoclosmatium globosum</name>
    <dbReference type="NCBI Taxonomy" id="329046"/>
    <lineage>
        <taxon>Eukaryota</taxon>
        <taxon>Fungi</taxon>
        <taxon>Fungi incertae sedis</taxon>
        <taxon>Chytridiomycota</taxon>
        <taxon>Chytridiomycota incertae sedis</taxon>
        <taxon>Chytridiomycetes</taxon>
        <taxon>Chytridiales</taxon>
        <taxon>Chytriomycetaceae</taxon>
        <taxon>Rhizoclosmatium</taxon>
    </lineage>
</organism>
<dbReference type="FunFam" id="3.40.605.10:FF:000001">
    <property type="entry name" value="Aldehyde dehydrogenase 1"/>
    <property type="match status" value="1"/>
</dbReference>
<dbReference type="FunFam" id="3.40.605.10:FF:000026">
    <property type="entry name" value="Aldehyde dehydrogenase, putative"/>
    <property type="match status" value="1"/>
</dbReference>
<dbReference type="Proteomes" id="UP000193642">
    <property type="component" value="Unassembled WGS sequence"/>
</dbReference>
<keyword evidence="7" id="KW-1185">Reference proteome</keyword>